<accession>A0ACC6M5R4</accession>
<evidence type="ECO:0000313" key="2">
    <source>
        <dbReference type="Proteomes" id="UP001277972"/>
    </source>
</evidence>
<protein>
    <submittedName>
        <fullName evidence="1">GyrI-like domain-containing protein</fullName>
    </submittedName>
</protein>
<gene>
    <name evidence="1" type="ORF">SH601_09465</name>
</gene>
<keyword evidence="2" id="KW-1185">Reference proteome</keyword>
<name>A0ACC6M5R4_9BACI</name>
<organism evidence="1 2">
    <name type="scientific">Gracilibacillus pellucidus</name>
    <dbReference type="NCBI Taxonomy" id="3095368"/>
    <lineage>
        <taxon>Bacteria</taxon>
        <taxon>Bacillati</taxon>
        <taxon>Bacillota</taxon>
        <taxon>Bacilli</taxon>
        <taxon>Bacillales</taxon>
        <taxon>Bacillaceae</taxon>
        <taxon>Gracilibacillus</taxon>
    </lineage>
</organism>
<comment type="caution">
    <text evidence="1">The sequence shown here is derived from an EMBL/GenBank/DDBJ whole genome shotgun (WGS) entry which is preliminary data.</text>
</comment>
<dbReference type="EMBL" id="JAWZSR010000004">
    <property type="protein sequence ID" value="MDX8046218.1"/>
    <property type="molecule type" value="Genomic_DNA"/>
</dbReference>
<reference evidence="1" key="1">
    <citation type="submission" date="2023-11" db="EMBL/GenBank/DDBJ databases">
        <title>Gracilibacillus pellucida a moderately halophilic bacterium isolated from saline soil in Xinjiang province.</title>
        <authorList>
            <person name="Zhang Z."/>
            <person name="Tan F."/>
            <person name="Wang Y."/>
            <person name="Xia M."/>
        </authorList>
    </citation>
    <scope>NUCLEOTIDE SEQUENCE</scope>
    <source>
        <strain evidence="1">S3-1-1</strain>
    </source>
</reference>
<dbReference type="Proteomes" id="UP001277972">
    <property type="component" value="Unassembled WGS sequence"/>
</dbReference>
<evidence type="ECO:0000313" key="1">
    <source>
        <dbReference type="EMBL" id="MDX8046218.1"/>
    </source>
</evidence>
<sequence>MKIKVENLPTTKIAFFRNVGPYGNEKNFEMMKEFKKWVRTNGLSKNRFEYGIYGIAQDNPAITPLEECRYDLIISVDNDWEVKRPANTGIFEGGKYAVFTIVHTTEAVRDFWNNLNAEMSKYNFNLRKSPIVERYKEEEGEDKYCEFLIPIQ</sequence>
<proteinExistence type="predicted"/>